<evidence type="ECO:0000256" key="8">
    <source>
        <dbReference type="RuleBase" id="RU004016"/>
    </source>
</evidence>
<name>A0A2M8L3H7_9BACT</name>
<evidence type="ECO:0000256" key="3">
    <source>
        <dbReference type="ARBA" id="ARBA00022801"/>
    </source>
</evidence>
<feature type="binding site" evidence="7">
    <location>
        <position position="147"/>
    </location>
    <ligand>
        <name>substrate</name>
    </ligand>
</feature>
<dbReference type="GO" id="GO:0008360">
    <property type="term" value="P:regulation of cell shape"/>
    <property type="evidence" value="ECO:0007669"/>
    <property type="project" value="UniProtKB-KW"/>
</dbReference>
<gene>
    <name evidence="10" type="ORF">COU95_02245</name>
</gene>
<keyword evidence="10" id="KW-0645">Protease</keyword>
<feature type="domain" description="Peptidase S11 D-alanyl-D-alanine carboxypeptidase A N-terminal" evidence="9">
    <location>
        <begin position="13"/>
        <end position="177"/>
    </location>
</feature>
<keyword evidence="3" id="KW-0378">Hydrolase</keyword>
<feature type="non-terminal residue" evidence="10">
    <location>
        <position position="1"/>
    </location>
</feature>
<reference evidence="11" key="1">
    <citation type="submission" date="2017-09" db="EMBL/GenBank/DDBJ databases">
        <title>Depth-based differentiation of microbial function through sediment-hosted aquifers and enrichment of novel symbionts in the deep terrestrial subsurface.</title>
        <authorList>
            <person name="Probst A.J."/>
            <person name="Ladd B."/>
            <person name="Jarett J.K."/>
            <person name="Geller-Mcgrath D.E."/>
            <person name="Sieber C.M.K."/>
            <person name="Emerson J.B."/>
            <person name="Anantharaman K."/>
            <person name="Thomas B.C."/>
            <person name="Malmstrom R."/>
            <person name="Stieglmeier M."/>
            <person name="Klingl A."/>
            <person name="Woyke T."/>
            <person name="Ryan C.M."/>
            <person name="Banfield J.F."/>
        </authorList>
    </citation>
    <scope>NUCLEOTIDE SEQUENCE [LARGE SCALE GENOMIC DNA]</scope>
</reference>
<evidence type="ECO:0000256" key="2">
    <source>
        <dbReference type="ARBA" id="ARBA00022729"/>
    </source>
</evidence>
<dbReference type="GO" id="GO:0006508">
    <property type="term" value="P:proteolysis"/>
    <property type="evidence" value="ECO:0007669"/>
    <property type="project" value="InterPro"/>
</dbReference>
<dbReference type="SUPFAM" id="SSF56601">
    <property type="entry name" value="beta-lactamase/transpeptidase-like"/>
    <property type="match status" value="1"/>
</dbReference>
<organism evidence="10 11">
    <name type="scientific">Candidatus Shapirobacteria bacterium CG10_big_fil_rev_8_21_14_0_10_40_9</name>
    <dbReference type="NCBI Taxonomy" id="1974888"/>
    <lineage>
        <taxon>Bacteria</taxon>
        <taxon>Candidatus Shapironibacteriota</taxon>
    </lineage>
</organism>
<evidence type="ECO:0000313" key="11">
    <source>
        <dbReference type="Proteomes" id="UP000231474"/>
    </source>
</evidence>
<keyword evidence="5" id="KW-0573">Peptidoglycan synthesis</keyword>
<dbReference type="Proteomes" id="UP000231474">
    <property type="component" value="Unassembled WGS sequence"/>
</dbReference>
<comment type="similarity">
    <text evidence="1 8">Belongs to the peptidase S11 family.</text>
</comment>
<sequence length="200" mass="22085">YQLNQVLEVLEVFSEGQDIKLQKGERLTAENLLYALLVASANDAAETLAQNYPGGRENFIAQMNQKAENLNLLNTHFVNPTGIDESGQYTSAFDLTRLAQLAIKNPTFAKIVATKKVVVYSYDKKFVHPISNINVLLGSVPGIKGIKTGWTISAGECLVGFDEQNGEQIITVVLGSQDRFGETEKLLDWVFGNFSWESPL</sequence>
<evidence type="ECO:0000256" key="1">
    <source>
        <dbReference type="ARBA" id="ARBA00007164"/>
    </source>
</evidence>
<evidence type="ECO:0000256" key="6">
    <source>
        <dbReference type="ARBA" id="ARBA00023316"/>
    </source>
</evidence>
<evidence type="ECO:0000256" key="5">
    <source>
        <dbReference type="ARBA" id="ARBA00022984"/>
    </source>
</evidence>
<dbReference type="PANTHER" id="PTHR21581:SF6">
    <property type="entry name" value="TRAFFICKING PROTEIN PARTICLE COMPLEX SUBUNIT 12"/>
    <property type="match status" value="1"/>
</dbReference>
<dbReference type="InterPro" id="IPR018044">
    <property type="entry name" value="Peptidase_S11"/>
</dbReference>
<dbReference type="InterPro" id="IPR001967">
    <property type="entry name" value="Peptidase_S11_N"/>
</dbReference>
<protein>
    <submittedName>
        <fullName evidence="10">D-alanyl-D-alanine carboxypeptidase</fullName>
    </submittedName>
</protein>
<keyword evidence="2" id="KW-0732">Signal</keyword>
<dbReference type="EMBL" id="PFEK01000044">
    <property type="protein sequence ID" value="PJE67479.1"/>
    <property type="molecule type" value="Genomic_DNA"/>
</dbReference>
<evidence type="ECO:0000259" key="9">
    <source>
        <dbReference type="Pfam" id="PF00768"/>
    </source>
</evidence>
<dbReference type="InterPro" id="IPR012338">
    <property type="entry name" value="Beta-lactam/transpept-like"/>
</dbReference>
<dbReference type="PANTHER" id="PTHR21581">
    <property type="entry name" value="D-ALANYL-D-ALANINE CARBOXYPEPTIDASE"/>
    <property type="match status" value="1"/>
</dbReference>
<evidence type="ECO:0000256" key="7">
    <source>
        <dbReference type="PIRSR" id="PIRSR618044-2"/>
    </source>
</evidence>
<dbReference type="Pfam" id="PF00768">
    <property type="entry name" value="Peptidase_S11"/>
    <property type="match status" value="1"/>
</dbReference>
<comment type="caution">
    <text evidence="10">The sequence shown here is derived from an EMBL/GenBank/DDBJ whole genome shotgun (WGS) entry which is preliminary data.</text>
</comment>
<dbReference type="GO" id="GO:0009002">
    <property type="term" value="F:serine-type D-Ala-D-Ala carboxypeptidase activity"/>
    <property type="evidence" value="ECO:0007669"/>
    <property type="project" value="InterPro"/>
</dbReference>
<evidence type="ECO:0000256" key="4">
    <source>
        <dbReference type="ARBA" id="ARBA00022960"/>
    </source>
</evidence>
<dbReference type="Gene3D" id="3.40.710.10">
    <property type="entry name" value="DD-peptidase/beta-lactamase superfamily"/>
    <property type="match status" value="1"/>
</dbReference>
<keyword evidence="4" id="KW-0133">Cell shape</keyword>
<keyword evidence="6" id="KW-0961">Cell wall biogenesis/degradation</keyword>
<dbReference type="GO" id="GO:0009252">
    <property type="term" value="P:peptidoglycan biosynthetic process"/>
    <property type="evidence" value="ECO:0007669"/>
    <property type="project" value="UniProtKB-KW"/>
</dbReference>
<dbReference type="PRINTS" id="PR00725">
    <property type="entry name" value="DADACBPTASE1"/>
</dbReference>
<evidence type="ECO:0000313" key="10">
    <source>
        <dbReference type="EMBL" id="PJE67479.1"/>
    </source>
</evidence>
<accession>A0A2M8L3H7</accession>
<dbReference type="GO" id="GO:0071555">
    <property type="term" value="P:cell wall organization"/>
    <property type="evidence" value="ECO:0007669"/>
    <property type="project" value="UniProtKB-KW"/>
</dbReference>
<proteinExistence type="inferred from homology"/>
<keyword evidence="10" id="KW-0121">Carboxypeptidase</keyword>
<dbReference type="AlphaFoldDB" id="A0A2M8L3H7"/>